<name>A0ABT1D4G3_9PROT</name>
<dbReference type="PANTHER" id="PTHR44757">
    <property type="entry name" value="DIGUANYLATE CYCLASE DGCP"/>
    <property type="match status" value="1"/>
</dbReference>
<dbReference type="Proteomes" id="UP001523392">
    <property type="component" value="Unassembled WGS sequence"/>
</dbReference>
<dbReference type="PANTHER" id="PTHR44757:SF2">
    <property type="entry name" value="BIOFILM ARCHITECTURE MAINTENANCE PROTEIN MBAA"/>
    <property type="match status" value="1"/>
</dbReference>
<dbReference type="PROSITE" id="PS50883">
    <property type="entry name" value="EAL"/>
    <property type="match status" value="1"/>
</dbReference>
<dbReference type="Gene3D" id="3.20.20.450">
    <property type="entry name" value="EAL domain"/>
    <property type="match status" value="1"/>
</dbReference>
<dbReference type="SMART" id="SM00052">
    <property type="entry name" value="EAL"/>
    <property type="match status" value="1"/>
</dbReference>
<comment type="caution">
    <text evidence="2">The sequence shown here is derived from an EMBL/GenBank/DDBJ whole genome shotgun (WGS) entry which is preliminary data.</text>
</comment>
<proteinExistence type="predicted"/>
<dbReference type="RefSeq" id="WP_252953447.1">
    <property type="nucleotide sequence ID" value="NZ_JAFIRR010000070.1"/>
</dbReference>
<reference evidence="2 3" key="1">
    <citation type="submission" date="2021-12" db="EMBL/GenBank/DDBJ databases">
        <title>Siccirubricoccus leaddurans sp. nov., a high concentration Zn2+ tolerance bacterium.</title>
        <authorList>
            <person name="Cao Y."/>
        </authorList>
    </citation>
    <scope>NUCLEOTIDE SEQUENCE [LARGE SCALE GENOMIC DNA]</scope>
    <source>
        <strain evidence="2 3">KC 17139</strain>
    </source>
</reference>
<dbReference type="SUPFAM" id="SSF141868">
    <property type="entry name" value="EAL domain-like"/>
    <property type="match status" value="1"/>
</dbReference>
<sequence>MPLNSMGRALDAAAGHFARGLRRSLLSELRAAAQLNELSLHYQPRVALPDGSPRGAEALLRWTNPFYGEVSPARFIPLAEASGLILPLGGWVLREATKEAASWPGGGILSVNVSARQVEAGVLEAQLDQALAESGLPPERLELELTESLALAESEEVRGTLARLRQRGVGLALDDFGTGHASLARLRRLPFSSVKLDRLFLGDLPRDAGNAAILRAVRQIASALRVKLVAEGVEQPEQRDFLTEIGCEEAQGWLFAYPMPAAALRDYWHRAALPSAAPRPMAGAAGAPSLATALPSR</sequence>
<evidence type="ECO:0000313" key="3">
    <source>
        <dbReference type="Proteomes" id="UP001523392"/>
    </source>
</evidence>
<dbReference type="CDD" id="cd01948">
    <property type="entry name" value="EAL"/>
    <property type="match status" value="1"/>
</dbReference>
<evidence type="ECO:0000313" key="2">
    <source>
        <dbReference type="EMBL" id="MCO6416817.1"/>
    </source>
</evidence>
<dbReference type="Pfam" id="PF00563">
    <property type="entry name" value="EAL"/>
    <property type="match status" value="1"/>
</dbReference>
<gene>
    <name evidence="2" type="ORF">JYK14_11690</name>
</gene>
<dbReference type="InterPro" id="IPR035919">
    <property type="entry name" value="EAL_sf"/>
</dbReference>
<organism evidence="2 3">
    <name type="scientific">Siccirubricoccus soli</name>
    <dbReference type="NCBI Taxonomy" id="2899147"/>
    <lineage>
        <taxon>Bacteria</taxon>
        <taxon>Pseudomonadati</taxon>
        <taxon>Pseudomonadota</taxon>
        <taxon>Alphaproteobacteria</taxon>
        <taxon>Acetobacterales</taxon>
        <taxon>Roseomonadaceae</taxon>
        <taxon>Siccirubricoccus</taxon>
    </lineage>
</organism>
<dbReference type="InterPro" id="IPR052155">
    <property type="entry name" value="Biofilm_reg_signaling"/>
</dbReference>
<keyword evidence="3" id="KW-1185">Reference proteome</keyword>
<evidence type="ECO:0000259" key="1">
    <source>
        <dbReference type="PROSITE" id="PS50883"/>
    </source>
</evidence>
<accession>A0ABT1D4G3</accession>
<dbReference type="EMBL" id="JAFIRR010000070">
    <property type="protein sequence ID" value="MCO6416817.1"/>
    <property type="molecule type" value="Genomic_DNA"/>
</dbReference>
<dbReference type="InterPro" id="IPR001633">
    <property type="entry name" value="EAL_dom"/>
</dbReference>
<feature type="domain" description="EAL" evidence="1">
    <location>
        <begin position="22"/>
        <end position="272"/>
    </location>
</feature>
<protein>
    <submittedName>
        <fullName evidence="2">EAL domain-containing protein</fullName>
    </submittedName>
</protein>